<dbReference type="Proteomes" id="UP000198432">
    <property type="component" value="Unassembled WGS sequence"/>
</dbReference>
<reference evidence="10" key="1">
    <citation type="submission" date="2017-06" db="EMBL/GenBank/DDBJ databases">
        <authorList>
            <person name="Varghese N."/>
            <person name="Submissions S."/>
        </authorList>
    </citation>
    <scope>NUCLEOTIDE SEQUENCE [LARGE SCALE GENOMIC DNA]</scope>
    <source>
        <strain evidence="10">NKM1</strain>
    </source>
</reference>
<evidence type="ECO:0000313" key="10">
    <source>
        <dbReference type="Proteomes" id="UP000198432"/>
    </source>
</evidence>
<evidence type="ECO:0000256" key="5">
    <source>
        <dbReference type="ARBA" id="ARBA00022801"/>
    </source>
</evidence>
<dbReference type="OrthoDB" id="107551at2"/>
<dbReference type="PRINTS" id="PR00741">
    <property type="entry name" value="GLHYDRLASE29"/>
</dbReference>
<dbReference type="SMART" id="SM00812">
    <property type="entry name" value="Alpha_L_fucos"/>
    <property type="match status" value="1"/>
</dbReference>
<comment type="function">
    <text evidence="1">Alpha-L-fucosidase is responsible for hydrolyzing the alpha-1,6-linked fucose joined to the reducing-end N-acetylglucosamine of the carbohydrate moieties of glycoproteins.</text>
</comment>
<dbReference type="SUPFAM" id="SSF51445">
    <property type="entry name" value="(Trans)glycosidases"/>
    <property type="match status" value="1"/>
</dbReference>
<evidence type="ECO:0000256" key="1">
    <source>
        <dbReference type="ARBA" id="ARBA00004071"/>
    </source>
</evidence>
<dbReference type="RefSeq" id="WP_089321930.1">
    <property type="nucleotide sequence ID" value="NZ_FZOQ01000047.1"/>
</dbReference>
<dbReference type="GO" id="GO:0006004">
    <property type="term" value="P:fucose metabolic process"/>
    <property type="evidence" value="ECO:0007669"/>
    <property type="project" value="InterPro"/>
</dbReference>
<name>A0A239LPA8_9BACT</name>
<dbReference type="PANTHER" id="PTHR10030">
    <property type="entry name" value="ALPHA-L-FUCOSIDASE"/>
    <property type="match status" value="1"/>
</dbReference>
<keyword evidence="4 7" id="KW-0732">Signal</keyword>
<evidence type="ECO:0000256" key="6">
    <source>
        <dbReference type="ARBA" id="ARBA00023295"/>
    </source>
</evidence>
<feature type="signal peptide" evidence="7">
    <location>
        <begin position="1"/>
        <end position="22"/>
    </location>
</feature>
<dbReference type="InterPro" id="IPR017853">
    <property type="entry name" value="GH"/>
</dbReference>
<dbReference type="InterPro" id="IPR000933">
    <property type="entry name" value="Glyco_hydro_29"/>
</dbReference>
<dbReference type="InterPro" id="IPR057739">
    <property type="entry name" value="Glyco_hydro_29_N"/>
</dbReference>
<protein>
    <recommendedName>
        <fullName evidence="3">alpha-L-fucosidase</fullName>
        <ecNumber evidence="3">3.2.1.51</ecNumber>
    </recommendedName>
</protein>
<evidence type="ECO:0000256" key="4">
    <source>
        <dbReference type="ARBA" id="ARBA00022729"/>
    </source>
</evidence>
<dbReference type="EC" id="3.2.1.51" evidence="3"/>
<comment type="similarity">
    <text evidence="2">Belongs to the glycosyl hydrolase 29 family.</text>
</comment>
<dbReference type="GO" id="GO:0004560">
    <property type="term" value="F:alpha-L-fucosidase activity"/>
    <property type="evidence" value="ECO:0007669"/>
    <property type="project" value="InterPro"/>
</dbReference>
<dbReference type="EMBL" id="FZOQ01000047">
    <property type="protein sequence ID" value="SNT32517.1"/>
    <property type="molecule type" value="Genomic_DNA"/>
</dbReference>
<proteinExistence type="inferred from homology"/>
<dbReference type="Gene3D" id="3.20.20.80">
    <property type="entry name" value="Glycosidases"/>
    <property type="match status" value="1"/>
</dbReference>
<keyword evidence="6" id="KW-0326">Glycosidase</keyword>
<evidence type="ECO:0000313" key="9">
    <source>
        <dbReference type="EMBL" id="SNT32517.1"/>
    </source>
</evidence>
<dbReference type="GO" id="GO:0005764">
    <property type="term" value="C:lysosome"/>
    <property type="evidence" value="ECO:0007669"/>
    <property type="project" value="TreeGrafter"/>
</dbReference>
<evidence type="ECO:0000256" key="3">
    <source>
        <dbReference type="ARBA" id="ARBA00012662"/>
    </source>
</evidence>
<evidence type="ECO:0000256" key="7">
    <source>
        <dbReference type="SAM" id="SignalP"/>
    </source>
</evidence>
<accession>A0A239LPA8</accession>
<dbReference type="AlphaFoldDB" id="A0A239LPA8"/>
<dbReference type="Pfam" id="PF01120">
    <property type="entry name" value="Alpha_L_fucos"/>
    <property type="match status" value="1"/>
</dbReference>
<feature type="domain" description="Glycoside hydrolase family 29 N-terminal" evidence="8">
    <location>
        <begin position="33"/>
        <end position="336"/>
    </location>
</feature>
<feature type="chain" id="PRO_5013009222" description="alpha-L-fucosidase" evidence="7">
    <location>
        <begin position="23"/>
        <end position="618"/>
    </location>
</feature>
<organism evidence="9 10">
    <name type="scientific">Pontibacter ummariensis</name>
    <dbReference type="NCBI Taxonomy" id="1610492"/>
    <lineage>
        <taxon>Bacteria</taxon>
        <taxon>Pseudomonadati</taxon>
        <taxon>Bacteroidota</taxon>
        <taxon>Cytophagia</taxon>
        <taxon>Cytophagales</taxon>
        <taxon>Hymenobacteraceae</taxon>
        <taxon>Pontibacter</taxon>
    </lineage>
</organism>
<keyword evidence="10" id="KW-1185">Reference proteome</keyword>
<dbReference type="InterPro" id="IPR016286">
    <property type="entry name" value="FUC_metazoa-typ"/>
</dbReference>
<gene>
    <name evidence="9" type="ORF">SAMN06296052_1476</name>
</gene>
<evidence type="ECO:0000259" key="8">
    <source>
        <dbReference type="Pfam" id="PF01120"/>
    </source>
</evidence>
<dbReference type="PANTHER" id="PTHR10030:SF37">
    <property type="entry name" value="ALPHA-L-FUCOSIDASE-RELATED"/>
    <property type="match status" value="1"/>
</dbReference>
<dbReference type="GO" id="GO:0016139">
    <property type="term" value="P:glycoside catabolic process"/>
    <property type="evidence" value="ECO:0007669"/>
    <property type="project" value="TreeGrafter"/>
</dbReference>
<evidence type="ECO:0000256" key="2">
    <source>
        <dbReference type="ARBA" id="ARBA00007951"/>
    </source>
</evidence>
<sequence>MINKYRLLLLLLFILKATFAPAQHARKEMNAPDSSKMQWFGAAKLGVFIHWGIYGVNGIPESWSFFNNYISHEDYMKQLGGFTAAKYEPEEWARLIKGSGARYAVITTKHHDGVALWDSKMGGINTLKHTAAKRDVLTPLVEALREENLKTGLYFSLPDWSYEDYDVATRTKKRYMLAEEPRRWRKYLNYYQGQLRELSKTYNPDLYWFDGDWEHSAREWESAKVREMLLDYNRNVIINSRLNHYGDYATPEQGVPVVRPRDPYWELCLTMNDSWGYSPHDHHYKSTNQIIRIFADCISNGGNLLLDIGPMPDGTIPEEQQIILEGLGRWTKKHEEAIFGTVPGIPEGHFYGSTTLSQDYKTLYLFVENQGAESVRVNGLASSVNSIKVVGSNVSLKHETQDNTTYIQVPANAYDKDVTVLALSLNEPINLALPEPMKLELASLQNAGKLDAAQRNRTIRQIADNLQAGNNPFQSTALQPDGGEVEKLNLADAGVERWVRKHAETMYKSSPGLPAGHYEGATALSEDKQTLYLFVEGKPNGPLAIKGLKNKLHRIRVVGNGTLLSHEIFNKQYWSDIPGIAYIDVPEDLLDQDLTVIAVLLDKPVELYREEIKPIESN</sequence>
<keyword evidence="5" id="KW-0378">Hydrolase</keyword>